<dbReference type="PANTHER" id="PTHR47706">
    <property type="entry name" value="NMRA-LIKE FAMILY PROTEIN"/>
    <property type="match status" value="1"/>
</dbReference>
<name>A0A6A6WJQ4_9PEZI</name>
<dbReference type="AlphaFoldDB" id="A0A6A6WJQ4"/>
<proteinExistence type="inferred from homology"/>
<dbReference type="Gene3D" id="3.40.50.720">
    <property type="entry name" value="NAD(P)-binding Rossmann-like Domain"/>
    <property type="match status" value="1"/>
</dbReference>
<evidence type="ECO:0000256" key="1">
    <source>
        <dbReference type="ARBA" id="ARBA00005725"/>
    </source>
</evidence>
<dbReference type="PANTHER" id="PTHR47706:SF4">
    <property type="entry name" value="NMRA-LIKE DOMAIN-CONTAINING PROTEIN"/>
    <property type="match status" value="1"/>
</dbReference>
<protein>
    <submittedName>
        <fullName evidence="5">NAD(P)-binding protein</fullName>
    </submittedName>
</protein>
<dbReference type="GO" id="GO:0016491">
    <property type="term" value="F:oxidoreductase activity"/>
    <property type="evidence" value="ECO:0007669"/>
    <property type="project" value="UniProtKB-KW"/>
</dbReference>
<dbReference type="Proteomes" id="UP000799437">
    <property type="component" value="Unassembled WGS sequence"/>
</dbReference>
<dbReference type="OrthoDB" id="419598at2759"/>
<feature type="domain" description="NAD(P)-binding" evidence="4">
    <location>
        <begin position="8"/>
        <end position="148"/>
    </location>
</feature>
<evidence type="ECO:0000313" key="6">
    <source>
        <dbReference type="Proteomes" id="UP000799437"/>
    </source>
</evidence>
<accession>A0A6A6WJQ4</accession>
<keyword evidence="3" id="KW-0560">Oxidoreductase</keyword>
<evidence type="ECO:0000256" key="2">
    <source>
        <dbReference type="ARBA" id="ARBA00022857"/>
    </source>
</evidence>
<comment type="similarity">
    <text evidence="1">Belongs to the NmrA-type oxidoreductase family. Isoflavone reductase subfamily.</text>
</comment>
<dbReference type="SUPFAM" id="SSF51735">
    <property type="entry name" value="NAD(P)-binding Rossmann-fold domains"/>
    <property type="match status" value="1"/>
</dbReference>
<dbReference type="InterPro" id="IPR016040">
    <property type="entry name" value="NAD(P)-bd_dom"/>
</dbReference>
<keyword evidence="6" id="KW-1185">Reference proteome</keyword>
<dbReference type="Pfam" id="PF13460">
    <property type="entry name" value="NAD_binding_10"/>
    <property type="match status" value="1"/>
</dbReference>
<organism evidence="5 6">
    <name type="scientific">Pseudovirgaria hyperparasitica</name>
    <dbReference type="NCBI Taxonomy" id="470096"/>
    <lineage>
        <taxon>Eukaryota</taxon>
        <taxon>Fungi</taxon>
        <taxon>Dikarya</taxon>
        <taxon>Ascomycota</taxon>
        <taxon>Pezizomycotina</taxon>
        <taxon>Dothideomycetes</taxon>
        <taxon>Dothideomycetes incertae sedis</taxon>
        <taxon>Acrospermales</taxon>
        <taxon>Acrospermaceae</taxon>
        <taxon>Pseudovirgaria</taxon>
    </lineage>
</organism>
<reference evidence="5" key="1">
    <citation type="journal article" date="2020" name="Stud. Mycol.">
        <title>101 Dothideomycetes genomes: a test case for predicting lifestyles and emergence of pathogens.</title>
        <authorList>
            <person name="Haridas S."/>
            <person name="Albert R."/>
            <person name="Binder M."/>
            <person name="Bloem J."/>
            <person name="Labutti K."/>
            <person name="Salamov A."/>
            <person name="Andreopoulos B."/>
            <person name="Baker S."/>
            <person name="Barry K."/>
            <person name="Bills G."/>
            <person name="Bluhm B."/>
            <person name="Cannon C."/>
            <person name="Castanera R."/>
            <person name="Culley D."/>
            <person name="Daum C."/>
            <person name="Ezra D."/>
            <person name="Gonzalez J."/>
            <person name="Henrissat B."/>
            <person name="Kuo A."/>
            <person name="Liang C."/>
            <person name="Lipzen A."/>
            <person name="Lutzoni F."/>
            <person name="Magnuson J."/>
            <person name="Mondo S."/>
            <person name="Nolan M."/>
            <person name="Ohm R."/>
            <person name="Pangilinan J."/>
            <person name="Park H.-J."/>
            <person name="Ramirez L."/>
            <person name="Alfaro M."/>
            <person name="Sun H."/>
            <person name="Tritt A."/>
            <person name="Yoshinaga Y."/>
            <person name="Zwiers L.-H."/>
            <person name="Turgeon B."/>
            <person name="Goodwin S."/>
            <person name="Spatafora J."/>
            <person name="Crous P."/>
            <person name="Grigoriev I."/>
        </authorList>
    </citation>
    <scope>NUCLEOTIDE SEQUENCE</scope>
    <source>
        <strain evidence="5">CBS 121739</strain>
    </source>
</reference>
<dbReference type="GeneID" id="54490209"/>
<dbReference type="Gene3D" id="3.90.25.10">
    <property type="entry name" value="UDP-galactose 4-epimerase, domain 1"/>
    <property type="match status" value="1"/>
</dbReference>
<evidence type="ECO:0000313" key="5">
    <source>
        <dbReference type="EMBL" id="KAF2762470.1"/>
    </source>
</evidence>
<dbReference type="InterPro" id="IPR036291">
    <property type="entry name" value="NAD(P)-bd_dom_sf"/>
</dbReference>
<gene>
    <name evidence="5" type="ORF">EJ05DRAFT_534018</name>
</gene>
<evidence type="ECO:0000259" key="4">
    <source>
        <dbReference type="Pfam" id="PF13460"/>
    </source>
</evidence>
<sequence length="325" mass="35796">MVIVAIAGGTGGVGRTIIDAIKASGQHEAVVLSRTADAASSMKYPKLAVNYENVDELRNILQQNNVEVVISTLLLSSETVARAQLNLIRAASQTSTVKRFIPSEFYIDFNVPIPGSSHLATHQVAAEKELDLHPNLTYTLLRCGIFLDHLAMPHDPKPTHIAPFWCFVDMDAEQCVIPGDGDYPLVLSHSTDVAQYIEKLIGLPAIDWPRESLVASNRILVKDLPGIVARATGKEFKVAVDHADHIREHRITPLPSNKAIFDDPDRGDEMREVELQVMLSMLSRAHDLPGENLGEVFPGVKQTNIEEFLRAGWEIKVEGKKAETC</sequence>
<dbReference type="RefSeq" id="XP_033604921.1">
    <property type="nucleotide sequence ID" value="XM_033749155.1"/>
</dbReference>
<keyword evidence="2" id="KW-0521">NADP</keyword>
<dbReference type="EMBL" id="ML996565">
    <property type="protein sequence ID" value="KAF2762470.1"/>
    <property type="molecule type" value="Genomic_DNA"/>
</dbReference>
<dbReference type="InterPro" id="IPR051609">
    <property type="entry name" value="NmrA/Isoflavone_reductase-like"/>
</dbReference>
<evidence type="ECO:0000256" key="3">
    <source>
        <dbReference type="ARBA" id="ARBA00023002"/>
    </source>
</evidence>